<name>A0ABZ2LNL9_9BACT</name>
<dbReference type="Proteomes" id="UP001370348">
    <property type="component" value="Chromosome"/>
</dbReference>
<protein>
    <submittedName>
        <fullName evidence="2">DUF2236 domain-containing protein</fullName>
    </submittedName>
</protein>
<keyword evidence="3" id="KW-1185">Reference proteome</keyword>
<dbReference type="PANTHER" id="PTHR36151:SF3">
    <property type="entry name" value="ER-BOUND OXYGENASE MPAB_MPAB'_RUBBER OXYGENASE CATALYTIC DOMAIN-CONTAINING PROTEIN"/>
    <property type="match status" value="1"/>
</dbReference>
<evidence type="ECO:0000259" key="1">
    <source>
        <dbReference type="Pfam" id="PF09995"/>
    </source>
</evidence>
<proteinExistence type="predicted"/>
<dbReference type="RefSeq" id="WP_394821956.1">
    <property type="nucleotide sequence ID" value="NZ_CP089984.1"/>
</dbReference>
<organism evidence="2 3">
    <name type="scientific">Pendulispora albinea</name>
    <dbReference type="NCBI Taxonomy" id="2741071"/>
    <lineage>
        <taxon>Bacteria</taxon>
        <taxon>Pseudomonadati</taxon>
        <taxon>Myxococcota</taxon>
        <taxon>Myxococcia</taxon>
        <taxon>Myxococcales</taxon>
        <taxon>Sorangiineae</taxon>
        <taxon>Pendulisporaceae</taxon>
        <taxon>Pendulispora</taxon>
    </lineage>
</organism>
<dbReference type="PANTHER" id="PTHR36151">
    <property type="entry name" value="BLR2777 PROTEIN"/>
    <property type="match status" value="1"/>
</dbReference>
<accession>A0ABZ2LNL9</accession>
<gene>
    <name evidence="2" type="ORF">LZC94_31360</name>
</gene>
<feature type="domain" description="ER-bound oxygenase mpaB/mpaB'/Rubber oxygenase catalytic" evidence="1">
    <location>
        <begin position="12"/>
        <end position="245"/>
    </location>
</feature>
<sequence length="283" mass="31266">MGAALGPDSLAWTIVGERRVLLAAGRALLLQVSHPAVGAGVVQYSDFKRDPWGRFERTLSMLRQIVYGGDAAIATARKLRAMHARIHGIDAHGCAYHALDREPFAWVHAATFETVLAACAHFGEPLTGDETARLYAEFRLIGNLYGVADRDLPENVDGFRAYYARMLAEQLEPTQAGRDALASMKSTPVHPRWSRAWWPVFRGIGALSHFVTVGLLPSVVRERYELPWTAADARAFRAFCAAVRAGWRLVPFELRYHRDAKAAFRREARARASVARTGGAGGR</sequence>
<evidence type="ECO:0000313" key="2">
    <source>
        <dbReference type="EMBL" id="WXB12335.1"/>
    </source>
</evidence>
<dbReference type="EMBL" id="CP089984">
    <property type="protein sequence ID" value="WXB12335.1"/>
    <property type="molecule type" value="Genomic_DNA"/>
</dbReference>
<dbReference type="InterPro" id="IPR018713">
    <property type="entry name" value="MPAB/Lcp_cat_dom"/>
</dbReference>
<evidence type="ECO:0000313" key="3">
    <source>
        <dbReference type="Proteomes" id="UP001370348"/>
    </source>
</evidence>
<dbReference type="Pfam" id="PF09995">
    <property type="entry name" value="MPAB_Lcp_cat"/>
    <property type="match status" value="1"/>
</dbReference>
<reference evidence="2 3" key="1">
    <citation type="submission" date="2021-12" db="EMBL/GenBank/DDBJ databases">
        <title>Discovery of the Pendulisporaceae a myxobacterial family with distinct sporulation behavior and unique specialized metabolism.</title>
        <authorList>
            <person name="Garcia R."/>
            <person name="Popoff A."/>
            <person name="Bader C.D."/>
            <person name="Loehr J."/>
            <person name="Walesch S."/>
            <person name="Walt C."/>
            <person name="Boldt J."/>
            <person name="Bunk B."/>
            <person name="Haeckl F.J.F.P.J."/>
            <person name="Gunesch A.P."/>
            <person name="Birkelbach J."/>
            <person name="Nuebel U."/>
            <person name="Pietschmann T."/>
            <person name="Bach T."/>
            <person name="Mueller R."/>
        </authorList>
    </citation>
    <scope>NUCLEOTIDE SEQUENCE [LARGE SCALE GENOMIC DNA]</scope>
    <source>
        <strain evidence="2 3">MSr11954</strain>
    </source>
</reference>